<organism evidence="9 10">
    <name type="scientific">Gongylonema pulchrum</name>
    <dbReference type="NCBI Taxonomy" id="637853"/>
    <lineage>
        <taxon>Eukaryota</taxon>
        <taxon>Metazoa</taxon>
        <taxon>Ecdysozoa</taxon>
        <taxon>Nematoda</taxon>
        <taxon>Chromadorea</taxon>
        <taxon>Rhabditida</taxon>
        <taxon>Spirurina</taxon>
        <taxon>Spiruromorpha</taxon>
        <taxon>Spiruroidea</taxon>
        <taxon>Gongylonematidae</taxon>
        <taxon>Gongylonema</taxon>
    </lineage>
</organism>
<evidence type="ECO:0000256" key="5">
    <source>
        <dbReference type="ARBA" id="ARBA00023136"/>
    </source>
</evidence>
<evidence type="ECO:0000256" key="3">
    <source>
        <dbReference type="ARBA" id="ARBA00022729"/>
    </source>
</evidence>
<name>A0A3P7RQ94_9BILA</name>
<gene>
    <name evidence="9" type="ORF">GPUH_LOCUS26210</name>
</gene>
<protein>
    <recommendedName>
        <fullName evidence="8">SEFIR domain-containing protein</fullName>
    </recommendedName>
</protein>
<reference evidence="9 10" key="1">
    <citation type="submission" date="2018-11" db="EMBL/GenBank/DDBJ databases">
        <authorList>
            <consortium name="Pathogen Informatics"/>
        </authorList>
    </citation>
    <scope>NUCLEOTIDE SEQUENCE [LARGE SCALE GENOMIC DNA]</scope>
</reference>
<dbReference type="Gene3D" id="3.40.50.11530">
    <property type="match status" value="1"/>
</dbReference>
<feature type="domain" description="SEFIR" evidence="8">
    <location>
        <begin position="29"/>
        <end position="142"/>
    </location>
</feature>
<dbReference type="PANTHER" id="PTHR15583:SF7">
    <property type="entry name" value="INTERLEUKIN CYTOKINE RECEPTOR-RELATED PROTEIN 2"/>
    <property type="match status" value="1"/>
</dbReference>
<dbReference type="GO" id="GO:0016020">
    <property type="term" value="C:membrane"/>
    <property type="evidence" value="ECO:0007669"/>
    <property type="project" value="UniProtKB-SubCell"/>
</dbReference>
<accession>A0A3P7RQ94</accession>
<keyword evidence="3" id="KW-0732">Signal</keyword>
<keyword evidence="4" id="KW-1133">Transmembrane helix</keyword>
<keyword evidence="5" id="KW-0472">Membrane</keyword>
<proteinExistence type="predicted"/>
<dbReference type="AlphaFoldDB" id="A0A3P7RQ94"/>
<keyword evidence="6" id="KW-0675">Receptor</keyword>
<dbReference type="GO" id="GO:0030368">
    <property type="term" value="F:interleukin-17 receptor activity"/>
    <property type="evidence" value="ECO:0007669"/>
    <property type="project" value="InterPro"/>
</dbReference>
<keyword evidence="2" id="KW-0812">Transmembrane</keyword>
<evidence type="ECO:0000256" key="4">
    <source>
        <dbReference type="ARBA" id="ARBA00022989"/>
    </source>
</evidence>
<evidence type="ECO:0000256" key="7">
    <source>
        <dbReference type="ARBA" id="ARBA00023180"/>
    </source>
</evidence>
<dbReference type="InterPro" id="IPR039465">
    <property type="entry name" value="IL-17_rcpt-like"/>
</dbReference>
<keyword evidence="7" id="KW-0325">Glycoprotein</keyword>
<dbReference type="PROSITE" id="PS51534">
    <property type="entry name" value="SEFIR"/>
    <property type="match status" value="1"/>
</dbReference>
<dbReference type="Pfam" id="PF08357">
    <property type="entry name" value="SEFIR"/>
    <property type="match status" value="1"/>
</dbReference>
<dbReference type="OrthoDB" id="5855369at2759"/>
<dbReference type="PANTHER" id="PTHR15583">
    <property type="entry name" value="INTERLEUKIN-17 RECEPTOR"/>
    <property type="match status" value="1"/>
</dbReference>
<comment type="subcellular location">
    <subcellularLocation>
        <location evidence="1">Membrane</location>
        <topology evidence="1">Single-pass type I membrane protein</topology>
    </subcellularLocation>
</comment>
<dbReference type="EMBL" id="UYRT01109355">
    <property type="protein sequence ID" value="VDN45246.1"/>
    <property type="molecule type" value="Genomic_DNA"/>
</dbReference>
<evidence type="ECO:0000313" key="9">
    <source>
        <dbReference type="EMBL" id="VDN45246.1"/>
    </source>
</evidence>
<dbReference type="Proteomes" id="UP000271098">
    <property type="component" value="Unassembled WGS sequence"/>
</dbReference>
<keyword evidence="10" id="KW-1185">Reference proteome</keyword>
<evidence type="ECO:0000313" key="10">
    <source>
        <dbReference type="Proteomes" id="UP000271098"/>
    </source>
</evidence>
<evidence type="ECO:0000259" key="8">
    <source>
        <dbReference type="PROSITE" id="PS51534"/>
    </source>
</evidence>
<evidence type="ECO:0000256" key="6">
    <source>
        <dbReference type="ARBA" id="ARBA00023170"/>
    </source>
</evidence>
<evidence type="ECO:0000256" key="1">
    <source>
        <dbReference type="ARBA" id="ARBA00004479"/>
    </source>
</evidence>
<dbReference type="InterPro" id="IPR013568">
    <property type="entry name" value="SEFIR_dom"/>
</dbReference>
<evidence type="ECO:0000256" key="2">
    <source>
        <dbReference type="ARBA" id="ARBA00022692"/>
    </source>
</evidence>
<sequence length="142" mass="16221">MATSVAWLLVVWRRCRKTISLREISLSKRASVFLVYTDDCDAHAAAVATLAELLKNYANADVFLDQFELKSADTVPARWFIEKLGTAEHIVLIFSEGTSTILGGRTLIQRQPFPEFFPTAVNFLISVNRFFNFLVFIRPQRY</sequence>